<feature type="domain" description="HTH cro/C1-type" evidence="1">
    <location>
        <begin position="7"/>
        <end position="61"/>
    </location>
</feature>
<dbReference type="Pfam" id="PF13560">
    <property type="entry name" value="HTH_31"/>
    <property type="match status" value="1"/>
</dbReference>
<proteinExistence type="predicted"/>
<dbReference type="PROSITE" id="PS50943">
    <property type="entry name" value="HTH_CROC1"/>
    <property type="match status" value="1"/>
</dbReference>
<dbReference type="EMBL" id="FNJB01000010">
    <property type="protein sequence ID" value="SDP58470.1"/>
    <property type="molecule type" value="Genomic_DNA"/>
</dbReference>
<reference evidence="3" key="1">
    <citation type="submission" date="2016-10" db="EMBL/GenBank/DDBJ databases">
        <authorList>
            <person name="Varghese N."/>
            <person name="Submissions S."/>
        </authorList>
    </citation>
    <scope>NUCLEOTIDE SEQUENCE [LARGE SCALE GENOMIC DNA]</scope>
    <source>
        <strain evidence="3">IBRC-M 10655</strain>
    </source>
</reference>
<accession>A0A1H0TXH1</accession>
<dbReference type="Proteomes" id="UP000199651">
    <property type="component" value="Unassembled WGS sequence"/>
</dbReference>
<dbReference type="InterPro" id="IPR010982">
    <property type="entry name" value="Lambda_DNA-bd_dom_sf"/>
</dbReference>
<dbReference type="OrthoDB" id="3504495at2"/>
<protein>
    <submittedName>
        <fullName evidence="2">DNA-binding transcriptional regulator, XRE-family HTH domain</fullName>
    </submittedName>
</protein>
<evidence type="ECO:0000313" key="3">
    <source>
        <dbReference type="Proteomes" id="UP000199651"/>
    </source>
</evidence>
<dbReference type="CDD" id="cd00093">
    <property type="entry name" value="HTH_XRE"/>
    <property type="match status" value="1"/>
</dbReference>
<dbReference type="AlphaFoldDB" id="A0A1H0TXH1"/>
<sequence>MPKRVRLARARKAAGLSQEALAQRLGVERSTVVRWETTTIEPQPWIRPHLATALGVTAEELAGMLTLFVEPTNHEPEKDSRPLLDGLRRAMFGGADMDSIRDLPSVDEVHRLYQQADYETTARVLPSLITTPQPPNSSAATYVVAAKLATKIGDSALACVAADRALRSAMDSERPALVGVAQYQVGCALLKAGHRAAAEECAAVALEPLTDNKDRAALSARGALTLLLAVLAAREGDSAAAGRRLVEARVLAERLGVDANHGWTAFGPTNVAIHQLSVATALGDAAEARRLGERIDTDRLPAVLRGRRSQVHIDLAQAAADHGSDAVAVLHLLEAERVARQSVSRNAAARGVLVTLLGRERQGATPGLRALARRAEVVR</sequence>
<dbReference type="SMART" id="SM00530">
    <property type="entry name" value="HTH_XRE"/>
    <property type="match status" value="1"/>
</dbReference>
<dbReference type="Gene3D" id="1.10.260.40">
    <property type="entry name" value="lambda repressor-like DNA-binding domains"/>
    <property type="match status" value="1"/>
</dbReference>
<dbReference type="GO" id="GO:0003677">
    <property type="term" value="F:DNA binding"/>
    <property type="evidence" value="ECO:0007669"/>
    <property type="project" value="UniProtKB-KW"/>
</dbReference>
<keyword evidence="3" id="KW-1185">Reference proteome</keyword>
<dbReference type="SUPFAM" id="SSF47413">
    <property type="entry name" value="lambda repressor-like DNA-binding domains"/>
    <property type="match status" value="1"/>
</dbReference>
<gene>
    <name evidence="2" type="ORF">SAMN05192558_110247</name>
</gene>
<keyword evidence="2" id="KW-0238">DNA-binding</keyword>
<dbReference type="RefSeq" id="WP_091381238.1">
    <property type="nucleotide sequence ID" value="NZ_FNDV01000010.1"/>
</dbReference>
<dbReference type="STRING" id="504798.SAMN05421871_110247"/>
<evidence type="ECO:0000313" key="2">
    <source>
        <dbReference type="EMBL" id="SDP58470.1"/>
    </source>
</evidence>
<dbReference type="InterPro" id="IPR001387">
    <property type="entry name" value="Cro/C1-type_HTH"/>
</dbReference>
<organism evidence="2 3">
    <name type="scientific">Actinokineospora alba</name>
    <dbReference type="NCBI Taxonomy" id="504798"/>
    <lineage>
        <taxon>Bacteria</taxon>
        <taxon>Bacillati</taxon>
        <taxon>Actinomycetota</taxon>
        <taxon>Actinomycetes</taxon>
        <taxon>Pseudonocardiales</taxon>
        <taxon>Pseudonocardiaceae</taxon>
        <taxon>Actinokineospora</taxon>
    </lineage>
</organism>
<name>A0A1H0TXH1_9PSEU</name>
<evidence type="ECO:0000259" key="1">
    <source>
        <dbReference type="PROSITE" id="PS50943"/>
    </source>
</evidence>